<reference evidence="2 3" key="1">
    <citation type="submission" date="2016-10" db="EMBL/GenBank/DDBJ databases">
        <authorList>
            <person name="Cai Z."/>
        </authorList>
    </citation>
    <scope>NUCLEOTIDE SEQUENCE [LARGE SCALE GENOMIC DNA]</scope>
</reference>
<sequence length="705" mass="78035">MRRWNPTISLGGFLSDITDAGAALRPTQPRREINVHAFRCAHSEWKFCQLDLRFGLQRINDLECPACSGGFAGVHIDSNMKLFTWLRGREPWRQQHYSEFFADDASVQLSLQALDLAMGSRRPAMDKVCNGLWAAAGDGQQRRQAQQEVTGRCVATDARHGGPIVAANLIGSGERYGYAFHLAALNLMPGGLQQLHIDVMCKWGPWSERAVDALLQHQQQQQQQQQLLMQRMQELRASCNADSWRMVRKALSHAHGTLHSQACQMLWQPGWTSGCAKTLGEEGEQLFSYLSRWSGTTRNQSTAGSSDVLTEAVVHFGRLKREGQAKQLVQRYQRFTKLLPKAEADRNRLLDSLDRTPVHERQQLVQQLKDELQRMAQGMVSGNGSEQQQVLARYAEAVRARDAHTLSAYTSTAALDAGVRRVLATRVIAGVWDANTYMLHDLATRLVAAAQSSSVEAEAANQLIERDFEPAVKASIIRMRNTIESTCYNLKKQEVKRAAVAVSRQQQQQQQQPLQPATVEAVKNQQFCWVSECAAEDGSKLQLYGVARSMALCEADNEVQRIREELELLPQEMQAHLRYLQQLLAKQGAIEAALLAAQQAPAGQLDVAASNLVAAGYVPLGGQGRYQPSAAQLVGNSQAVSGALSYLRIAKLEVQQLLANSQREFRSLSSDGAQGAPEQRGTEDLDSEGDWFVPDEGADGNEDAP</sequence>
<dbReference type="PANTHER" id="PTHR33104">
    <property type="entry name" value="SI:DKEY-29D5.2"/>
    <property type="match status" value="1"/>
</dbReference>
<dbReference type="Proteomes" id="UP000256970">
    <property type="component" value="Unassembled WGS sequence"/>
</dbReference>
<gene>
    <name evidence="2" type="ORF">BQ4739_LOCUS1770</name>
</gene>
<dbReference type="Pfam" id="PF18758">
    <property type="entry name" value="KDZ"/>
    <property type="match status" value="1"/>
</dbReference>
<evidence type="ECO:0000256" key="1">
    <source>
        <dbReference type="SAM" id="MobiDB-lite"/>
    </source>
</evidence>
<keyword evidence="3" id="KW-1185">Reference proteome</keyword>
<evidence type="ECO:0000313" key="3">
    <source>
        <dbReference type="Proteomes" id="UP000256970"/>
    </source>
</evidence>
<dbReference type="EMBL" id="FNXT01000132">
    <property type="protein sequence ID" value="SZX61257.1"/>
    <property type="molecule type" value="Genomic_DNA"/>
</dbReference>
<name>A0A383V6M5_TETOB</name>
<organism evidence="2 3">
    <name type="scientific">Tetradesmus obliquus</name>
    <name type="common">Green alga</name>
    <name type="synonym">Acutodesmus obliquus</name>
    <dbReference type="NCBI Taxonomy" id="3088"/>
    <lineage>
        <taxon>Eukaryota</taxon>
        <taxon>Viridiplantae</taxon>
        <taxon>Chlorophyta</taxon>
        <taxon>core chlorophytes</taxon>
        <taxon>Chlorophyceae</taxon>
        <taxon>CS clade</taxon>
        <taxon>Sphaeropleales</taxon>
        <taxon>Scenedesmaceae</taxon>
        <taxon>Tetradesmus</taxon>
    </lineage>
</organism>
<proteinExistence type="predicted"/>
<evidence type="ECO:0000313" key="2">
    <source>
        <dbReference type="EMBL" id="SZX61257.1"/>
    </source>
</evidence>
<protein>
    <submittedName>
        <fullName evidence="2">Uncharacterized protein</fullName>
    </submittedName>
</protein>
<dbReference type="AlphaFoldDB" id="A0A383V6M5"/>
<dbReference type="InterPro" id="IPR040521">
    <property type="entry name" value="KDZ"/>
</dbReference>
<dbReference type="PANTHER" id="PTHR33104:SF2">
    <property type="entry name" value="CXC3 LIKE CYSTEINE CLUSTER DOMAIN-CONTAINING PROTEIN"/>
    <property type="match status" value="1"/>
</dbReference>
<accession>A0A383V6M5</accession>
<feature type="region of interest" description="Disordered" evidence="1">
    <location>
        <begin position="666"/>
        <end position="705"/>
    </location>
</feature>
<feature type="compositionally biased region" description="Acidic residues" evidence="1">
    <location>
        <begin position="696"/>
        <end position="705"/>
    </location>
</feature>